<keyword evidence="4" id="KW-1185">Reference proteome</keyword>
<dbReference type="PANTHER" id="PTHR47936:SF1">
    <property type="entry name" value="PENTATRICOPEPTIDE REPEAT-CONTAINING PROTEIN GUN1, CHLOROPLASTIC"/>
    <property type="match status" value="1"/>
</dbReference>
<proteinExistence type="predicted"/>
<name>A0A812SQ19_9DINO</name>
<feature type="region of interest" description="Disordered" evidence="2">
    <location>
        <begin position="360"/>
        <end position="385"/>
    </location>
</feature>
<keyword evidence="1" id="KW-0677">Repeat</keyword>
<evidence type="ECO:0008006" key="5">
    <source>
        <dbReference type="Google" id="ProtNLM"/>
    </source>
</evidence>
<evidence type="ECO:0000256" key="2">
    <source>
        <dbReference type="SAM" id="MobiDB-lite"/>
    </source>
</evidence>
<evidence type="ECO:0000313" key="4">
    <source>
        <dbReference type="Proteomes" id="UP000604046"/>
    </source>
</evidence>
<accession>A0A812SQ19</accession>
<dbReference type="OrthoDB" id="185373at2759"/>
<organism evidence="3 4">
    <name type="scientific">Symbiodinium natans</name>
    <dbReference type="NCBI Taxonomy" id="878477"/>
    <lineage>
        <taxon>Eukaryota</taxon>
        <taxon>Sar</taxon>
        <taxon>Alveolata</taxon>
        <taxon>Dinophyceae</taxon>
        <taxon>Suessiales</taxon>
        <taxon>Symbiodiniaceae</taxon>
        <taxon>Symbiodinium</taxon>
    </lineage>
</organism>
<dbReference type="EMBL" id="CAJNDS010002468">
    <property type="protein sequence ID" value="CAE7488779.1"/>
    <property type="molecule type" value="Genomic_DNA"/>
</dbReference>
<comment type="caution">
    <text evidence="3">The sequence shown here is derived from an EMBL/GenBank/DDBJ whole genome shotgun (WGS) entry which is preliminary data.</text>
</comment>
<dbReference type="Proteomes" id="UP000604046">
    <property type="component" value="Unassembled WGS sequence"/>
</dbReference>
<evidence type="ECO:0000256" key="1">
    <source>
        <dbReference type="ARBA" id="ARBA00022737"/>
    </source>
</evidence>
<dbReference type="Gene3D" id="1.25.40.10">
    <property type="entry name" value="Tetratricopeptide repeat domain"/>
    <property type="match status" value="2"/>
</dbReference>
<sequence>MCEVARASSPSPIVSLNRRLAQCKDEHRWPEALALLRQSRRTGLEPTIVTYGAAATAAERPRCWQRTLDLLEEAKDQKLQLNVVTAGVAISACEAESGWQQVIHLLEGGEASGLEGSLVAYNASISVCDKAGAWADAVGLLSTACARTLKADRITFTSAHGSAGRRQNPGPTEAPPPSHTRLFYVALSFAAARACEAGSAWRPTLQILGSILDELAAFWLQWASVPAALFLLGHMASQQLPRDTAAYNSVLSPGRMGAHVEAKGNLIGAFHKLCHQRLRCGMEAPASRVEPNAITYGTAMSACDRSLEWRQSLQLLEDAQNSSLELDVVMLNAAISSWSVVFEPKEGVVVATGSAAARGSETKGHAAKPDHLPCDAELLRNSDTE</sequence>
<dbReference type="InterPro" id="IPR011990">
    <property type="entry name" value="TPR-like_helical_dom_sf"/>
</dbReference>
<evidence type="ECO:0000313" key="3">
    <source>
        <dbReference type="EMBL" id="CAE7488779.1"/>
    </source>
</evidence>
<protein>
    <recommendedName>
        <fullName evidence="5">Pentatricopeptide repeat-containing protein, chloroplastic</fullName>
    </recommendedName>
</protein>
<gene>
    <name evidence="3" type="ORF">SNAT2548_LOCUS27412</name>
</gene>
<dbReference type="AlphaFoldDB" id="A0A812SQ19"/>
<dbReference type="PANTHER" id="PTHR47936">
    <property type="entry name" value="PPR_LONG DOMAIN-CONTAINING PROTEIN"/>
    <property type="match status" value="1"/>
</dbReference>
<reference evidence="3" key="1">
    <citation type="submission" date="2021-02" db="EMBL/GenBank/DDBJ databases">
        <authorList>
            <person name="Dougan E. K."/>
            <person name="Rhodes N."/>
            <person name="Thang M."/>
            <person name="Chan C."/>
        </authorList>
    </citation>
    <scope>NUCLEOTIDE SEQUENCE</scope>
</reference>